<evidence type="ECO:0000313" key="1">
    <source>
        <dbReference type="EMBL" id="CDW35751.1"/>
    </source>
</evidence>
<dbReference type="EMBL" id="HACA01018390">
    <property type="protein sequence ID" value="CDW35751.1"/>
    <property type="molecule type" value="Transcribed_RNA"/>
</dbReference>
<organism evidence="1">
    <name type="scientific">Lepeophtheirus salmonis</name>
    <name type="common">Salmon louse</name>
    <name type="synonym">Caligus salmonis</name>
    <dbReference type="NCBI Taxonomy" id="72036"/>
    <lineage>
        <taxon>Eukaryota</taxon>
        <taxon>Metazoa</taxon>
        <taxon>Ecdysozoa</taxon>
        <taxon>Arthropoda</taxon>
        <taxon>Crustacea</taxon>
        <taxon>Multicrustacea</taxon>
        <taxon>Hexanauplia</taxon>
        <taxon>Copepoda</taxon>
        <taxon>Siphonostomatoida</taxon>
        <taxon>Caligidae</taxon>
        <taxon>Lepeophtheirus</taxon>
    </lineage>
</organism>
<proteinExistence type="predicted"/>
<sequence length="20" mass="2392">MFCTIYELSWLSNHAYINSV</sequence>
<dbReference type="AlphaFoldDB" id="A0A0K2UDJ1"/>
<protein>
    <submittedName>
        <fullName evidence="1">Uncharacterized protein</fullName>
    </submittedName>
</protein>
<accession>A0A0K2UDJ1</accession>
<name>A0A0K2UDJ1_LEPSM</name>
<reference evidence="1" key="1">
    <citation type="submission" date="2014-05" db="EMBL/GenBank/DDBJ databases">
        <authorList>
            <person name="Chronopoulou M."/>
        </authorList>
    </citation>
    <scope>NUCLEOTIDE SEQUENCE</scope>
    <source>
        <tissue evidence="1">Whole organism</tissue>
    </source>
</reference>